<evidence type="ECO:0000313" key="1">
    <source>
        <dbReference type="EMBL" id="KGH30806.1"/>
    </source>
</evidence>
<evidence type="ECO:0000313" key="2">
    <source>
        <dbReference type="Proteomes" id="UP000029553"/>
    </source>
</evidence>
<dbReference type="EMBL" id="AWOR01000037">
    <property type="protein sequence ID" value="KGH30806.1"/>
    <property type="molecule type" value="Genomic_DNA"/>
</dbReference>
<proteinExistence type="predicted"/>
<sequence>MERFERAAWTQRGLAMATSKPARLAKKLQEKYPLISDQLPAPKPFDADAELSRRQSLLDSTEARQRAHEARCWRKARGNFFRATPDQQEAIRSTWKGWRGPLTAFYFGYVVDVATGEYEARCQRARDKERARSMEIRARERQAQTLQLQFA</sequence>
<reference evidence="1 2" key="1">
    <citation type="submission" date="2013-09" db="EMBL/GenBank/DDBJ databases">
        <title>High correlation between genotypes and phenotypes of environmental bacteria Comamonas testosteroni strains.</title>
        <authorList>
            <person name="Liu L."/>
            <person name="Zhu W."/>
            <person name="Xia X."/>
            <person name="Xu B."/>
            <person name="Luo M."/>
            <person name="Wang G."/>
        </authorList>
    </citation>
    <scope>NUCLEOTIDE SEQUENCE [LARGE SCALE GENOMIC DNA]</scope>
    <source>
        <strain evidence="1 2">JL40</strain>
    </source>
</reference>
<gene>
    <name evidence="1" type="ORF">P353_08070</name>
</gene>
<accession>A0A096FKB4</accession>
<comment type="caution">
    <text evidence="1">The sequence shown here is derived from an EMBL/GenBank/DDBJ whole genome shotgun (WGS) entry which is preliminary data.</text>
</comment>
<name>A0A096FKB4_COMTE</name>
<protein>
    <submittedName>
        <fullName evidence="1">Uncharacterized protein</fullName>
    </submittedName>
</protein>
<organism evidence="1 2">
    <name type="scientific">Comamonas testosteroni</name>
    <name type="common">Pseudomonas testosteroni</name>
    <dbReference type="NCBI Taxonomy" id="285"/>
    <lineage>
        <taxon>Bacteria</taxon>
        <taxon>Pseudomonadati</taxon>
        <taxon>Pseudomonadota</taxon>
        <taxon>Betaproteobacteria</taxon>
        <taxon>Burkholderiales</taxon>
        <taxon>Comamonadaceae</taxon>
        <taxon>Comamonas</taxon>
    </lineage>
</organism>
<dbReference type="Proteomes" id="UP000029553">
    <property type="component" value="Unassembled WGS sequence"/>
</dbReference>
<dbReference type="AlphaFoldDB" id="A0A096FKB4"/>